<reference evidence="1" key="1">
    <citation type="submission" date="2024-02" db="EMBL/GenBank/DDBJ databases">
        <authorList>
            <consortium name="ELIXIR-Norway"/>
            <consortium name="Elixir Norway"/>
        </authorList>
    </citation>
    <scope>NUCLEOTIDE SEQUENCE</scope>
</reference>
<name>A0ABP0W1N3_9BRYO</name>
<dbReference type="Proteomes" id="UP001497444">
    <property type="component" value="Chromosome 12"/>
</dbReference>
<organism evidence="1 2">
    <name type="scientific">Sphagnum jensenii</name>
    <dbReference type="NCBI Taxonomy" id="128206"/>
    <lineage>
        <taxon>Eukaryota</taxon>
        <taxon>Viridiplantae</taxon>
        <taxon>Streptophyta</taxon>
        <taxon>Embryophyta</taxon>
        <taxon>Bryophyta</taxon>
        <taxon>Sphagnophytina</taxon>
        <taxon>Sphagnopsida</taxon>
        <taxon>Sphagnales</taxon>
        <taxon>Sphagnaceae</taxon>
        <taxon>Sphagnum</taxon>
    </lineage>
</organism>
<accession>A0ABP0W1N3</accession>
<gene>
    <name evidence="1" type="ORF">CSSPJE1EN1_LOCUS5351</name>
</gene>
<evidence type="ECO:0008006" key="3">
    <source>
        <dbReference type="Google" id="ProtNLM"/>
    </source>
</evidence>
<evidence type="ECO:0000313" key="1">
    <source>
        <dbReference type="EMBL" id="CAK9259873.1"/>
    </source>
</evidence>
<sequence>MFVRQGEVFIAEDQPPRKRRLLSAIVRVEDEQDTVAETDRFSGGSKLRVATGLLFTARDAYRKHPVISNNLRRAIPELSIALAAFGVHLFVEGVSIGTRRMTSPQGMDELFWGREYEDVSDWAERLTMAAEVRDLNADKLFKIAKLNLRGRAKDWFRKLQPAPADWTELQTLIVQKYGGIDADDIRMKMDAVK</sequence>
<dbReference type="EMBL" id="OZ020107">
    <property type="protein sequence ID" value="CAK9259873.1"/>
    <property type="molecule type" value="Genomic_DNA"/>
</dbReference>
<protein>
    <recommendedName>
        <fullName evidence="3">Retrotransposon gag domain-containing protein</fullName>
    </recommendedName>
</protein>
<evidence type="ECO:0000313" key="2">
    <source>
        <dbReference type="Proteomes" id="UP001497444"/>
    </source>
</evidence>
<keyword evidence="2" id="KW-1185">Reference proteome</keyword>
<proteinExistence type="predicted"/>